<dbReference type="OrthoDB" id="412402at2759"/>
<feature type="compositionally biased region" description="Pro residues" evidence="1">
    <location>
        <begin position="659"/>
        <end position="670"/>
    </location>
</feature>
<dbReference type="EMBL" id="LVKK01000013">
    <property type="protein sequence ID" value="OAG42877.1"/>
    <property type="molecule type" value="Genomic_DNA"/>
</dbReference>
<feature type="region of interest" description="Disordered" evidence="1">
    <location>
        <begin position="655"/>
        <end position="678"/>
    </location>
</feature>
<evidence type="ECO:0000313" key="2">
    <source>
        <dbReference type="EMBL" id="OAG42877.1"/>
    </source>
</evidence>
<dbReference type="AlphaFoldDB" id="A0A177FFC8"/>
<evidence type="ECO:0000256" key="1">
    <source>
        <dbReference type="SAM" id="MobiDB-lite"/>
    </source>
</evidence>
<dbReference type="GeneID" id="34598001"/>
<dbReference type="InterPro" id="IPR022025">
    <property type="entry name" value="Amidoligase_2"/>
</dbReference>
<gene>
    <name evidence="2" type="ORF">AYO21_02828</name>
</gene>
<dbReference type="Proteomes" id="UP000077002">
    <property type="component" value="Unassembled WGS sequence"/>
</dbReference>
<name>A0A177FFC8_9EURO</name>
<protein>
    <submittedName>
        <fullName evidence="2">Uncharacterized protein</fullName>
    </submittedName>
</protein>
<sequence length="678" mass="75680">MPPTNTTEKLPLTFGIEIEHVFGINKDAVETNPAFTWMFPQYCTIRPDSPNPPDFDPTSNKYGSFLQAVNILRSRGAKLRVELEPGMEDATFEGFSQWTMGQDRSVRLPSDVDELRKWSGGAVKTWRGWEFAGLELISPALKAPEYDSNGSFQPNGLTDVSTYLKLLTETRPEGTPYFFLSDPEAAGIHVHIGLQPRPEGQMGIPLNVLRHLAFICLAFEDTITLLHHPQRHANSQTYSRDYIGSNRFLGRLSDTFPRHTCTKGPVFSPEDAFLRIFRATENEELVELLTTIPSGNPGHYRYLVRECFVNFCNCFDFGHADDKRTVEFRQHHGTLEFEDISHWVFLVSSLARAAERKANEVSPADGTWPPSFAHKILSASSGTVAQPRRTGVLDTPTNALWQDTMSNPDTRAAVLREASKYESLFQIDKKRSLRELFDLLELPIAPRRYWYQRAKKFQAEWYVGWQGTGTCLGDYCPREAVRDNEGWASGELAVPPWDVVDPHPSGASSSASAVRSADQPTDVEMSYGIPLVSTVAPTAEAPSAPHASHPNIMNISNVMNYPALPMNNLLPPLNYPLPPLNNPLPPLNNPLPPMNYPALPPLNYPALPLNNPAPPMNNPLPLLNNPALPMNPPPNLLNFPPFPMDFPPLTLVWREEPLHPPPGPIGYPEPPSEDPELP</sequence>
<evidence type="ECO:0000313" key="3">
    <source>
        <dbReference type="Proteomes" id="UP000077002"/>
    </source>
</evidence>
<organism evidence="2 3">
    <name type="scientific">Fonsecaea monophora</name>
    <dbReference type="NCBI Taxonomy" id="254056"/>
    <lineage>
        <taxon>Eukaryota</taxon>
        <taxon>Fungi</taxon>
        <taxon>Dikarya</taxon>
        <taxon>Ascomycota</taxon>
        <taxon>Pezizomycotina</taxon>
        <taxon>Eurotiomycetes</taxon>
        <taxon>Chaetothyriomycetidae</taxon>
        <taxon>Chaetothyriales</taxon>
        <taxon>Herpotrichiellaceae</taxon>
        <taxon>Fonsecaea</taxon>
    </lineage>
</organism>
<comment type="caution">
    <text evidence="2">The sequence shown here is derived from an EMBL/GenBank/DDBJ whole genome shotgun (WGS) entry which is preliminary data.</text>
</comment>
<accession>A0A177FFC8</accession>
<keyword evidence="3" id="KW-1185">Reference proteome</keyword>
<reference evidence="2 3" key="1">
    <citation type="submission" date="2016-03" db="EMBL/GenBank/DDBJ databases">
        <title>Draft genome sequence of the Fonsecaea monophora CBS 269.37.</title>
        <authorList>
            <person name="Bombassaro A."/>
            <person name="Vinicius W.A."/>
            <person name="De Hoog S."/>
            <person name="Sun J."/>
            <person name="Souza E.M."/>
            <person name="Raittz R.T."/>
            <person name="Costa F."/>
            <person name="Leao A.C."/>
            <person name="Tadra-Sfeir M.Z."/>
            <person name="Baura V."/>
            <person name="Balsanelli E."/>
            <person name="Pedrosa F.O."/>
            <person name="Moreno L.F."/>
            <person name="Steffens M.B."/>
            <person name="Xi L."/>
            <person name="Bocca A.L."/>
            <person name="Felipe M.S."/>
            <person name="Teixeira M."/>
            <person name="Telles Filho F.Q."/>
            <person name="Azevedo C.M."/>
            <person name="Gomes R."/>
            <person name="Vicente V.A."/>
        </authorList>
    </citation>
    <scope>NUCLEOTIDE SEQUENCE [LARGE SCALE GENOMIC DNA]</scope>
    <source>
        <strain evidence="2 3">CBS 269.37</strain>
    </source>
</reference>
<dbReference type="PANTHER" id="PTHR36847">
    <property type="entry name" value="AMIDOLIGASE ENZYME"/>
    <property type="match status" value="1"/>
</dbReference>
<dbReference type="PANTHER" id="PTHR36847:SF1">
    <property type="entry name" value="AMIDOLIGASE ENZYME"/>
    <property type="match status" value="1"/>
</dbReference>
<proteinExistence type="predicted"/>
<dbReference type="Pfam" id="PF12224">
    <property type="entry name" value="Amidoligase_2"/>
    <property type="match status" value="1"/>
</dbReference>
<dbReference type="RefSeq" id="XP_022514829.1">
    <property type="nucleotide sequence ID" value="XM_022652804.1"/>
</dbReference>